<dbReference type="InterPro" id="IPR030384">
    <property type="entry name" value="MeTrfase_SMT"/>
</dbReference>
<accession>A0AAV2CHF9</accession>
<dbReference type="PANTHER" id="PTHR44742">
    <property type="match status" value="1"/>
</dbReference>
<sequence length="178" mass="19227">MDSPLAVFSYAGAGALLVAGTLYCLFAFLLGPVEKNSNPAVNLSGGSAGNVRYKYEQYWSIFCRPRETVGVADKVPDFVDTFYNLITGIYEWGWGQSFHFSPPVPGKSDGEASKLHELMIVDLIGAGPGDRILDVGCGIGGPMRTIAAHSGANVVGITINDYQVTSSLKFYNRQFILY</sequence>
<evidence type="ECO:0000256" key="7">
    <source>
        <dbReference type="SAM" id="Phobius"/>
    </source>
</evidence>
<dbReference type="SUPFAM" id="SSF53335">
    <property type="entry name" value="S-adenosyl-L-methionine-dependent methyltransferases"/>
    <property type="match status" value="1"/>
</dbReference>
<dbReference type="GO" id="GO:0032259">
    <property type="term" value="P:methylation"/>
    <property type="evidence" value="ECO:0007669"/>
    <property type="project" value="UniProtKB-KW"/>
</dbReference>
<dbReference type="Pfam" id="PF02353">
    <property type="entry name" value="CMAS"/>
    <property type="match status" value="1"/>
</dbReference>
<keyword evidence="6" id="KW-0489">Methyltransferase</keyword>
<keyword evidence="4" id="KW-1207">Sterol metabolism</keyword>
<reference evidence="9 10" key="1">
    <citation type="submission" date="2024-04" db="EMBL/GenBank/DDBJ databases">
        <authorList>
            <person name="Fracassetti M."/>
        </authorList>
    </citation>
    <scope>NUCLEOTIDE SEQUENCE [LARGE SCALE GENOMIC DNA]</scope>
</reference>
<evidence type="ECO:0000256" key="3">
    <source>
        <dbReference type="ARBA" id="ARBA00023011"/>
    </source>
</evidence>
<dbReference type="PANTHER" id="PTHR44742:SF2">
    <property type="entry name" value="24-METHYLENESTEROL C-METHYLTRANSFERASE 2"/>
    <property type="match status" value="1"/>
</dbReference>
<evidence type="ECO:0000256" key="4">
    <source>
        <dbReference type="ARBA" id="ARBA00023166"/>
    </source>
</evidence>
<evidence type="ECO:0000256" key="6">
    <source>
        <dbReference type="PROSITE-ProRule" id="PRU01022"/>
    </source>
</evidence>
<organism evidence="9 10">
    <name type="scientific">Linum trigynum</name>
    <dbReference type="NCBI Taxonomy" id="586398"/>
    <lineage>
        <taxon>Eukaryota</taxon>
        <taxon>Viridiplantae</taxon>
        <taxon>Streptophyta</taxon>
        <taxon>Embryophyta</taxon>
        <taxon>Tracheophyta</taxon>
        <taxon>Spermatophyta</taxon>
        <taxon>Magnoliopsida</taxon>
        <taxon>eudicotyledons</taxon>
        <taxon>Gunneridae</taxon>
        <taxon>Pentapetalae</taxon>
        <taxon>rosids</taxon>
        <taxon>fabids</taxon>
        <taxon>Malpighiales</taxon>
        <taxon>Linaceae</taxon>
        <taxon>Linum</taxon>
    </lineage>
</organism>
<dbReference type="AlphaFoldDB" id="A0AAV2CHF9"/>
<protein>
    <recommendedName>
        <fullName evidence="8">SAM-dependent methyltransferase Erg6/SMT-type domain-containing protein</fullName>
    </recommendedName>
</protein>
<feature type="transmembrane region" description="Helical" evidence="7">
    <location>
        <begin position="6"/>
        <end position="30"/>
    </location>
</feature>
<evidence type="ECO:0000256" key="2">
    <source>
        <dbReference type="ARBA" id="ARBA00022955"/>
    </source>
</evidence>
<dbReference type="Proteomes" id="UP001497516">
    <property type="component" value="Chromosome 1"/>
</dbReference>
<keyword evidence="7" id="KW-0472">Membrane</keyword>
<keyword evidence="5" id="KW-0753">Steroid metabolism</keyword>
<keyword evidence="2" id="KW-0752">Steroid biosynthesis</keyword>
<comment type="similarity">
    <text evidence="6">Belongs to the class I-like SAM-binding methyltransferase superfamily. Erg6/SMT family.</text>
</comment>
<keyword evidence="1 6" id="KW-0808">Transferase</keyword>
<keyword evidence="10" id="KW-1185">Reference proteome</keyword>
<dbReference type="EMBL" id="OZ034813">
    <property type="protein sequence ID" value="CAL1355469.1"/>
    <property type="molecule type" value="Genomic_DNA"/>
</dbReference>
<keyword evidence="2" id="KW-0444">Lipid biosynthesis</keyword>
<dbReference type="PROSITE" id="PS51685">
    <property type="entry name" value="SAM_MT_ERG6_SMT"/>
    <property type="match status" value="1"/>
</dbReference>
<name>A0AAV2CHF9_9ROSI</name>
<evidence type="ECO:0000259" key="8">
    <source>
        <dbReference type="PROSITE" id="PS51685"/>
    </source>
</evidence>
<dbReference type="GO" id="GO:0008168">
    <property type="term" value="F:methyltransferase activity"/>
    <property type="evidence" value="ECO:0007669"/>
    <property type="project" value="UniProtKB-KW"/>
</dbReference>
<keyword evidence="7" id="KW-0812">Transmembrane</keyword>
<feature type="domain" description="SAM-dependent methyltransferase Erg6/SMT-type" evidence="8">
    <location>
        <begin position="82"/>
        <end position="178"/>
    </location>
</feature>
<dbReference type="InterPro" id="IPR029063">
    <property type="entry name" value="SAM-dependent_MTases_sf"/>
</dbReference>
<keyword evidence="6" id="KW-0949">S-adenosyl-L-methionine</keyword>
<evidence type="ECO:0000256" key="5">
    <source>
        <dbReference type="ARBA" id="ARBA00023221"/>
    </source>
</evidence>
<keyword evidence="2" id="KW-0443">Lipid metabolism</keyword>
<proteinExistence type="inferred from homology"/>
<evidence type="ECO:0000313" key="9">
    <source>
        <dbReference type="EMBL" id="CAL1355469.1"/>
    </source>
</evidence>
<evidence type="ECO:0000313" key="10">
    <source>
        <dbReference type="Proteomes" id="UP001497516"/>
    </source>
</evidence>
<keyword evidence="7" id="KW-1133">Transmembrane helix</keyword>
<dbReference type="Gene3D" id="3.40.50.150">
    <property type="entry name" value="Vaccinia Virus protein VP39"/>
    <property type="match status" value="1"/>
</dbReference>
<dbReference type="CDD" id="cd02440">
    <property type="entry name" value="AdoMet_MTases"/>
    <property type="match status" value="1"/>
</dbReference>
<evidence type="ECO:0000256" key="1">
    <source>
        <dbReference type="ARBA" id="ARBA00022679"/>
    </source>
</evidence>
<keyword evidence="3" id="KW-0756">Sterol biosynthesis</keyword>
<gene>
    <name evidence="9" type="ORF">LTRI10_LOCUS3233</name>
</gene>
<dbReference type="GO" id="GO:0016126">
    <property type="term" value="P:sterol biosynthetic process"/>
    <property type="evidence" value="ECO:0007669"/>
    <property type="project" value="UniProtKB-KW"/>
</dbReference>